<sequence>MRPNGRNRGNKLMVKRLSDMPEVEAHHLRRIECPTFDDTPALPGKPLNGRRVALISTAGLHRRGDRPFRPGDGSYRVIPAETPARDLVMSHISVNFDRTGFQQDHNVAFPIDRLRELVEEGVVGSMASMHYSFMGAFPPDAAEPHAQHLAGLLKQDGVDAALLVPV</sequence>
<evidence type="ECO:0000313" key="3">
    <source>
        <dbReference type="Proteomes" id="UP000727907"/>
    </source>
</evidence>
<keyword evidence="3" id="KW-1185">Reference proteome</keyword>
<reference evidence="2 3" key="1">
    <citation type="submission" date="2021-06" db="EMBL/GenBank/DDBJ databases">
        <authorList>
            <person name="Lee D.H."/>
        </authorList>
    </citation>
    <scope>NUCLEOTIDE SEQUENCE [LARGE SCALE GENOMIC DNA]</scope>
    <source>
        <strain evidence="2 3">MMS21-HV4-11</strain>
    </source>
</reference>
<comment type="caution">
    <text evidence="2">The sequence shown here is derived from an EMBL/GenBank/DDBJ whole genome shotgun (WGS) entry which is preliminary data.</text>
</comment>
<proteinExistence type="predicted"/>
<gene>
    <name evidence="2" type="ORF">KQ910_05150</name>
</gene>
<evidence type="ECO:0000313" key="2">
    <source>
        <dbReference type="EMBL" id="MBU8873137.1"/>
    </source>
</evidence>
<dbReference type="RefSeq" id="WP_216963603.1">
    <property type="nucleotide sequence ID" value="NZ_JAHOPB010000001.1"/>
</dbReference>
<dbReference type="Pfam" id="PF07355">
    <property type="entry name" value="GRDB"/>
    <property type="match status" value="1"/>
</dbReference>
<organism evidence="2 3">
    <name type="scientific">Reyranella humidisoli</name>
    <dbReference type="NCBI Taxonomy" id="2849149"/>
    <lineage>
        <taxon>Bacteria</taxon>
        <taxon>Pseudomonadati</taxon>
        <taxon>Pseudomonadota</taxon>
        <taxon>Alphaproteobacteria</taxon>
        <taxon>Hyphomicrobiales</taxon>
        <taxon>Reyranellaceae</taxon>
        <taxon>Reyranella</taxon>
    </lineage>
</organism>
<dbReference type="Proteomes" id="UP000727907">
    <property type="component" value="Unassembled WGS sequence"/>
</dbReference>
<keyword evidence="1" id="KW-0560">Oxidoreductase</keyword>
<evidence type="ECO:0000256" key="1">
    <source>
        <dbReference type="ARBA" id="ARBA00023002"/>
    </source>
</evidence>
<accession>A0ABS6IHB4</accession>
<dbReference type="EMBL" id="JAHOPB010000001">
    <property type="protein sequence ID" value="MBU8873137.1"/>
    <property type="molecule type" value="Genomic_DNA"/>
</dbReference>
<name>A0ABS6IHB4_9HYPH</name>
<dbReference type="InterPro" id="IPR010187">
    <property type="entry name" value="Various_sel_PB"/>
</dbReference>
<protein>
    <submittedName>
        <fullName evidence="2">Glycine/betaine/sarcosine/D-proline family reductase selenoprotein B</fullName>
    </submittedName>
</protein>